<comment type="caution">
    <text evidence="1">The sequence shown here is derived from an EMBL/GenBank/DDBJ whole genome shotgun (WGS) entry which is preliminary data.</text>
</comment>
<reference evidence="1" key="1">
    <citation type="journal article" date="2014" name="Int. J. Syst. Evol. Microbiol.">
        <title>Complete genome sequence of Corynebacterium casei LMG S-19264T (=DSM 44701T), isolated from a smear-ripened cheese.</title>
        <authorList>
            <consortium name="US DOE Joint Genome Institute (JGI-PGF)"/>
            <person name="Walter F."/>
            <person name="Albersmeier A."/>
            <person name="Kalinowski J."/>
            <person name="Ruckert C."/>
        </authorList>
    </citation>
    <scope>NUCLEOTIDE SEQUENCE</scope>
    <source>
        <strain evidence="1">CGMCC 4.7306</strain>
    </source>
</reference>
<organism evidence="1 2">
    <name type="scientific">Microlunatus endophyticus</name>
    <dbReference type="NCBI Taxonomy" id="1716077"/>
    <lineage>
        <taxon>Bacteria</taxon>
        <taxon>Bacillati</taxon>
        <taxon>Actinomycetota</taxon>
        <taxon>Actinomycetes</taxon>
        <taxon>Propionibacteriales</taxon>
        <taxon>Propionibacteriaceae</taxon>
        <taxon>Microlunatus</taxon>
    </lineage>
</organism>
<dbReference type="AlphaFoldDB" id="A0A917W8W9"/>
<evidence type="ECO:0000313" key="1">
    <source>
        <dbReference type="EMBL" id="GGL80682.1"/>
    </source>
</evidence>
<reference evidence="1" key="2">
    <citation type="submission" date="2020-09" db="EMBL/GenBank/DDBJ databases">
        <authorList>
            <person name="Sun Q."/>
            <person name="Zhou Y."/>
        </authorList>
    </citation>
    <scope>NUCLEOTIDE SEQUENCE</scope>
    <source>
        <strain evidence="1">CGMCC 4.7306</strain>
    </source>
</reference>
<keyword evidence="2" id="KW-1185">Reference proteome</keyword>
<sequence length="263" mass="28119">MRYYGYRRTRAGTVTGAETARDAEVLAEASGFGWPVGTTEEWAPSGVLDRSIAAAEALDPDAVLAAYVAGLGSSPRGRQTIISYGWARFLRTASVEDGELPDCGLEAVRGTRHEVDVTEALLRLALGWSWNEQPWLYLPDLEAAVAEGLPAPTGDDRARLAELIALIAARPPGTTASGLEKAMARAKIVAGTDKYQRYGILIGLAEFGVLPSPAPGPSWDRFVPMSEVRAASTGGNPRSDITMPLAGWRGGVDERRAQRLLDL</sequence>
<name>A0A917W8W9_9ACTN</name>
<gene>
    <name evidence="1" type="ORF">GCM10011575_43800</name>
</gene>
<dbReference type="EMBL" id="BMMZ01000015">
    <property type="protein sequence ID" value="GGL80682.1"/>
    <property type="molecule type" value="Genomic_DNA"/>
</dbReference>
<dbReference type="RefSeq" id="WP_229670498.1">
    <property type="nucleotide sequence ID" value="NZ_BMMZ01000015.1"/>
</dbReference>
<dbReference type="Proteomes" id="UP000613840">
    <property type="component" value="Unassembled WGS sequence"/>
</dbReference>
<evidence type="ECO:0000313" key="2">
    <source>
        <dbReference type="Proteomes" id="UP000613840"/>
    </source>
</evidence>
<proteinExistence type="predicted"/>
<accession>A0A917W8W9</accession>
<protein>
    <submittedName>
        <fullName evidence="1">Uncharacterized protein</fullName>
    </submittedName>
</protein>